<name>A0A812MY26_9DINO</name>
<feature type="compositionally biased region" description="Low complexity" evidence="1">
    <location>
        <begin position="231"/>
        <end position="240"/>
    </location>
</feature>
<reference evidence="2" key="1">
    <citation type="submission" date="2021-02" db="EMBL/GenBank/DDBJ databases">
        <authorList>
            <person name="Dougan E. K."/>
            <person name="Rhodes N."/>
            <person name="Thang M."/>
            <person name="Chan C."/>
        </authorList>
    </citation>
    <scope>NUCLEOTIDE SEQUENCE</scope>
</reference>
<dbReference type="AlphaFoldDB" id="A0A812MY26"/>
<protein>
    <submittedName>
        <fullName evidence="2">Uncharacterized protein</fullName>
    </submittedName>
</protein>
<feature type="non-terminal residue" evidence="2">
    <location>
        <position position="1"/>
    </location>
</feature>
<evidence type="ECO:0000313" key="3">
    <source>
        <dbReference type="Proteomes" id="UP000601435"/>
    </source>
</evidence>
<sequence>MPFSDQGGGGAAIPAWDGHPKGWRRYAREVAWYVQGTKHTQRRYLATRLIGRLTGSARLLAMSWPQSEFDNDLGVLIYLRKLAQSPLVRRSLPNAAAIMSQYFQFRWQPGEAITTFLVRETLGFEEFNEALVRLREERQGLTMDKQLFGLETLLKKEEETSERDKWSEDSWSRWRRGWYEDEDWPDDTAHGDEDAEVAAEDVPADGEIRSPSRAPPEDQGGEGQTPPEAGSTTSRRSPVRSPEKQPKGVQTDDDSFDSFILDVLRGWRLLQAASLTLEERRDVLSSTANRLDFESVSNALQVLWDEQLSGVRRQGHGSHLPGGAQVFHLDEAAGYEAQWQEQAAWNDEQWPEEAWDETQFYGESTEPWHSEWDQMPQDPDPDVYTAAELDDPSVRDALQAERAAEAMAADAAMTWKRAQQATAAVRKGKNGKNPRMFAGVTAYGLEMLGSGGDFGKGCH</sequence>
<evidence type="ECO:0000256" key="1">
    <source>
        <dbReference type="SAM" id="MobiDB-lite"/>
    </source>
</evidence>
<gene>
    <name evidence="2" type="ORF">SNEC2469_LOCUS6933</name>
</gene>
<dbReference type="OrthoDB" id="449376at2759"/>
<accession>A0A812MY26</accession>
<feature type="region of interest" description="Disordered" evidence="1">
    <location>
        <begin position="199"/>
        <end position="254"/>
    </location>
</feature>
<keyword evidence="3" id="KW-1185">Reference proteome</keyword>
<comment type="caution">
    <text evidence="2">The sequence shown here is derived from an EMBL/GenBank/DDBJ whole genome shotgun (WGS) entry which is preliminary data.</text>
</comment>
<evidence type="ECO:0000313" key="2">
    <source>
        <dbReference type="EMBL" id="CAE7283920.1"/>
    </source>
</evidence>
<dbReference type="EMBL" id="CAJNJA010011932">
    <property type="protein sequence ID" value="CAE7283920.1"/>
    <property type="molecule type" value="Genomic_DNA"/>
</dbReference>
<dbReference type="Proteomes" id="UP000601435">
    <property type="component" value="Unassembled WGS sequence"/>
</dbReference>
<proteinExistence type="predicted"/>
<organism evidence="2 3">
    <name type="scientific">Symbiodinium necroappetens</name>
    <dbReference type="NCBI Taxonomy" id="1628268"/>
    <lineage>
        <taxon>Eukaryota</taxon>
        <taxon>Sar</taxon>
        <taxon>Alveolata</taxon>
        <taxon>Dinophyceae</taxon>
        <taxon>Suessiales</taxon>
        <taxon>Symbiodiniaceae</taxon>
        <taxon>Symbiodinium</taxon>
    </lineage>
</organism>